<evidence type="ECO:0000313" key="4">
    <source>
        <dbReference type="EMBL" id="EFR31565.1"/>
    </source>
</evidence>
<protein>
    <recommendedName>
        <fullName evidence="3">EamA domain-containing protein</fullName>
    </recommendedName>
</protein>
<proteinExistence type="inferred from homology"/>
<name>E4KNB5_9LACT</name>
<dbReference type="GO" id="GO:0016020">
    <property type="term" value="C:membrane"/>
    <property type="evidence" value="ECO:0007669"/>
    <property type="project" value="InterPro"/>
</dbReference>
<dbReference type="AlphaFoldDB" id="E4KNB5"/>
<keyword evidence="2" id="KW-1133">Transmembrane helix</keyword>
<sequence length="81" mass="9100">MLAGLMWGSRGLFIRQLSSFGLNNYVTIFGRMFSAALFLGLIFLIKDPRLFKVSYKDWTLMIGSGVIGMGIINVFYNIAII</sequence>
<dbReference type="Proteomes" id="UP000005990">
    <property type="component" value="Unassembled WGS sequence"/>
</dbReference>
<evidence type="ECO:0000256" key="1">
    <source>
        <dbReference type="ARBA" id="ARBA00007362"/>
    </source>
</evidence>
<dbReference type="OrthoDB" id="6707571at2"/>
<dbReference type="Pfam" id="PF00892">
    <property type="entry name" value="EamA"/>
    <property type="match status" value="1"/>
</dbReference>
<keyword evidence="2" id="KW-0472">Membrane</keyword>
<feature type="transmembrane region" description="Helical" evidence="2">
    <location>
        <begin position="57"/>
        <end position="79"/>
    </location>
</feature>
<accession>E4KNB5</accession>
<comment type="caution">
    <text evidence="4">The sequence shown here is derived from an EMBL/GenBank/DDBJ whole genome shotgun (WGS) entry which is preliminary data.</text>
</comment>
<keyword evidence="5" id="KW-1185">Reference proteome</keyword>
<gene>
    <name evidence="4" type="ORF">HMPREF9257_1136</name>
</gene>
<comment type="similarity">
    <text evidence="1">Belongs to the EamA transporter family.</text>
</comment>
<evidence type="ECO:0000313" key="5">
    <source>
        <dbReference type="Proteomes" id="UP000005990"/>
    </source>
</evidence>
<evidence type="ECO:0000256" key="2">
    <source>
        <dbReference type="SAM" id="Phobius"/>
    </source>
</evidence>
<dbReference type="InterPro" id="IPR000620">
    <property type="entry name" value="EamA_dom"/>
</dbReference>
<feature type="transmembrane region" description="Helical" evidence="2">
    <location>
        <begin position="25"/>
        <end position="45"/>
    </location>
</feature>
<evidence type="ECO:0000259" key="3">
    <source>
        <dbReference type="Pfam" id="PF00892"/>
    </source>
</evidence>
<reference evidence="4 5" key="1">
    <citation type="submission" date="2010-10" db="EMBL/GenBank/DDBJ databases">
        <authorList>
            <person name="Durkin A.S."/>
            <person name="Madupu R."/>
            <person name="Torralba M."/>
            <person name="Gillis M."/>
            <person name="Methe B."/>
            <person name="Sutton G."/>
            <person name="Nelson K.E."/>
        </authorList>
    </citation>
    <scope>NUCLEOTIDE SEQUENCE [LARGE SCALE GENOMIC DNA]</scope>
    <source>
        <strain evidence="4 5">ACS-139-V-Col8</strain>
    </source>
</reference>
<dbReference type="EMBL" id="AENN01000009">
    <property type="protein sequence ID" value="EFR31565.1"/>
    <property type="molecule type" value="Genomic_DNA"/>
</dbReference>
<feature type="domain" description="EamA" evidence="3">
    <location>
        <begin position="1"/>
        <end position="80"/>
    </location>
</feature>
<organism evidence="4 5">
    <name type="scientific">Eremococcus coleocola ACS-139-V-Col8</name>
    <dbReference type="NCBI Taxonomy" id="908337"/>
    <lineage>
        <taxon>Bacteria</taxon>
        <taxon>Bacillati</taxon>
        <taxon>Bacillota</taxon>
        <taxon>Bacilli</taxon>
        <taxon>Lactobacillales</taxon>
        <taxon>Aerococcaceae</taxon>
        <taxon>Eremococcus</taxon>
    </lineage>
</organism>
<dbReference type="RefSeq" id="WP_006417963.1">
    <property type="nucleotide sequence ID" value="NZ_AENN01000009.1"/>
</dbReference>
<keyword evidence="2" id="KW-0812">Transmembrane</keyword>